<dbReference type="SUPFAM" id="SSF74853">
    <property type="entry name" value="Lamin A/C globular tail domain"/>
    <property type="match status" value="1"/>
</dbReference>
<sequence length="183" mass="19323">MVAVITAVIGLAAGGAGNAAEADRHVQGAQPTFETHLHEIGTRGAYDSHAEFVEIANRGPRVLPLGGYRVLATLHSHAVELARIPDDALLRPGAVYLLASARFVGGPPPDQIFSIAEDIPEVFTMTLVTPRGEAVDVVTTVRTLPPCGSPAPRPPNGLCLKRVRFTGDNSKDWAVARCTPGVY</sequence>
<gene>
    <name evidence="2" type="ORF">H074_18683</name>
</gene>
<evidence type="ECO:0000313" key="3">
    <source>
        <dbReference type="Proteomes" id="UP000054226"/>
    </source>
</evidence>
<reference evidence="2 3" key="1">
    <citation type="journal article" date="2013" name="Genome Announc.">
        <title>Draft Genome Sequence of Amycolatopsis decaplanina Strain DSM 44594T.</title>
        <authorList>
            <person name="Kaur N."/>
            <person name="Kumar S."/>
            <person name="Bala M."/>
            <person name="Raghava G.P."/>
            <person name="Mayilraj S."/>
        </authorList>
    </citation>
    <scope>NUCLEOTIDE SEQUENCE [LARGE SCALE GENOMIC DNA]</scope>
    <source>
        <strain evidence="2 3">DSM 44594</strain>
    </source>
</reference>
<dbReference type="OrthoDB" id="3682978at2"/>
<evidence type="ECO:0000313" key="2">
    <source>
        <dbReference type="EMBL" id="EME58634.1"/>
    </source>
</evidence>
<dbReference type="InterPro" id="IPR001322">
    <property type="entry name" value="Lamin_tail_dom"/>
</dbReference>
<proteinExistence type="predicted"/>
<dbReference type="EMBL" id="AOHO01000055">
    <property type="protein sequence ID" value="EME58634.1"/>
    <property type="molecule type" value="Genomic_DNA"/>
</dbReference>
<feature type="domain" description="LTD" evidence="1">
    <location>
        <begin position="31"/>
        <end position="142"/>
    </location>
</feature>
<accession>M2ZE66</accession>
<name>M2ZE66_9PSEU</name>
<dbReference type="Proteomes" id="UP000054226">
    <property type="component" value="Unassembled WGS sequence"/>
</dbReference>
<comment type="caution">
    <text evidence="2">The sequence shown here is derived from an EMBL/GenBank/DDBJ whole genome shotgun (WGS) entry which is preliminary data.</text>
</comment>
<dbReference type="InterPro" id="IPR036415">
    <property type="entry name" value="Lamin_tail_dom_sf"/>
</dbReference>
<dbReference type="PROSITE" id="PS51841">
    <property type="entry name" value="LTD"/>
    <property type="match status" value="1"/>
</dbReference>
<evidence type="ECO:0000259" key="1">
    <source>
        <dbReference type="PROSITE" id="PS51841"/>
    </source>
</evidence>
<dbReference type="PATRIC" id="fig|1284240.4.peg.3793"/>
<dbReference type="AlphaFoldDB" id="M2ZE66"/>
<organism evidence="2 3">
    <name type="scientific">Amycolatopsis decaplanina DSM 44594</name>
    <dbReference type="NCBI Taxonomy" id="1284240"/>
    <lineage>
        <taxon>Bacteria</taxon>
        <taxon>Bacillati</taxon>
        <taxon>Actinomycetota</taxon>
        <taxon>Actinomycetes</taxon>
        <taxon>Pseudonocardiales</taxon>
        <taxon>Pseudonocardiaceae</taxon>
        <taxon>Amycolatopsis</taxon>
    </lineage>
</organism>
<keyword evidence="3" id="KW-1185">Reference proteome</keyword>
<protein>
    <recommendedName>
        <fullName evidence="1">LTD domain-containing protein</fullName>
    </recommendedName>
</protein>
<dbReference type="Gene3D" id="2.60.40.1260">
    <property type="entry name" value="Lamin Tail domain"/>
    <property type="match status" value="1"/>
</dbReference>